<name>A0A6C0AQW6_9ZZZZ</name>
<dbReference type="Gene3D" id="1.20.1280.290">
    <property type="match status" value="1"/>
</dbReference>
<keyword evidence="1" id="KW-0812">Transmembrane</keyword>
<feature type="transmembrane region" description="Helical" evidence="1">
    <location>
        <begin position="6"/>
        <end position="30"/>
    </location>
</feature>
<dbReference type="AlphaFoldDB" id="A0A6C0AQW6"/>
<feature type="transmembrane region" description="Helical" evidence="1">
    <location>
        <begin position="65"/>
        <end position="85"/>
    </location>
</feature>
<keyword evidence="1" id="KW-0472">Membrane</keyword>
<accession>A0A6C0AQW6</accession>
<sequence length="101" mass="11402">MVDTIYLIVLPYTAVSFSIVARLIFMYLLYTKTSTNIYSLTFCYLSICSSSLWIPYGIIVDDTPIIIRSGVEILLLGISAIYITYNRCHMKPPAIQLPIAI</sequence>
<evidence type="ECO:0000313" key="2">
    <source>
        <dbReference type="EMBL" id="QHS81675.1"/>
    </source>
</evidence>
<organism evidence="2">
    <name type="scientific">viral metagenome</name>
    <dbReference type="NCBI Taxonomy" id="1070528"/>
    <lineage>
        <taxon>unclassified sequences</taxon>
        <taxon>metagenomes</taxon>
        <taxon>organismal metagenomes</taxon>
    </lineage>
</organism>
<dbReference type="EMBL" id="MN740759">
    <property type="protein sequence ID" value="QHS81675.1"/>
    <property type="molecule type" value="Genomic_DNA"/>
</dbReference>
<evidence type="ECO:0000256" key="1">
    <source>
        <dbReference type="SAM" id="Phobius"/>
    </source>
</evidence>
<keyword evidence="1" id="KW-1133">Transmembrane helix</keyword>
<reference evidence="2" key="1">
    <citation type="journal article" date="2020" name="Nature">
        <title>Giant virus diversity and host interactions through global metagenomics.</title>
        <authorList>
            <person name="Schulz F."/>
            <person name="Roux S."/>
            <person name="Paez-Espino D."/>
            <person name="Jungbluth S."/>
            <person name="Walsh D.A."/>
            <person name="Denef V.J."/>
            <person name="McMahon K.D."/>
            <person name="Konstantinidis K.T."/>
            <person name="Eloe-Fadrosh E.A."/>
            <person name="Kyrpides N.C."/>
            <person name="Woyke T."/>
        </authorList>
    </citation>
    <scope>NUCLEOTIDE SEQUENCE</scope>
    <source>
        <strain evidence="2">GVMAG-S-1101164-72</strain>
    </source>
</reference>
<protein>
    <recommendedName>
        <fullName evidence="3">Sugar transporter SWEET1</fullName>
    </recommendedName>
</protein>
<proteinExistence type="predicted"/>
<feature type="transmembrane region" description="Helical" evidence="1">
    <location>
        <begin position="37"/>
        <end position="59"/>
    </location>
</feature>
<evidence type="ECO:0008006" key="3">
    <source>
        <dbReference type="Google" id="ProtNLM"/>
    </source>
</evidence>